<reference evidence="3" key="1">
    <citation type="submission" date="2021-02" db="EMBL/GenBank/DDBJ databases">
        <authorList>
            <person name="Nowell W R."/>
        </authorList>
    </citation>
    <scope>NUCLEOTIDE SEQUENCE</scope>
</reference>
<dbReference type="OrthoDB" id="8300476at2759"/>
<feature type="domain" description="Tyrosine-protein phosphatase" evidence="2">
    <location>
        <begin position="428"/>
        <end position="473"/>
    </location>
</feature>
<evidence type="ECO:0000313" key="4">
    <source>
        <dbReference type="EMBL" id="CAF3852782.1"/>
    </source>
</evidence>
<evidence type="ECO:0000313" key="3">
    <source>
        <dbReference type="EMBL" id="CAF1087277.1"/>
    </source>
</evidence>
<keyword evidence="5" id="KW-1185">Reference proteome</keyword>
<dbReference type="Proteomes" id="UP000663829">
    <property type="component" value="Unassembled WGS sequence"/>
</dbReference>
<keyword evidence="1" id="KW-0175">Coiled coil</keyword>
<accession>A0A814N925</accession>
<dbReference type="InterPro" id="IPR000242">
    <property type="entry name" value="PTP_cat"/>
</dbReference>
<gene>
    <name evidence="3" type="ORF">GPM918_LOCUS18072</name>
    <name evidence="4" type="ORF">SRO942_LOCUS18068</name>
</gene>
<evidence type="ECO:0000259" key="2">
    <source>
        <dbReference type="Pfam" id="PF00102"/>
    </source>
</evidence>
<dbReference type="EMBL" id="CAJOBC010005127">
    <property type="protein sequence ID" value="CAF3852782.1"/>
    <property type="molecule type" value="Genomic_DNA"/>
</dbReference>
<evidence type="ECO:0000313" key="5">
    <source>
        <dbReference type="Proteomes" id="UP000663829"/>
    </source>
</evidence>
<proteinExistence type="predicted"/>
<dbReference type="GO" id="GO:0004725">
    <property type="term" value="F:protein tyrosine phosphatase activity"/>
    <property type="evidence" value="ECO:0007669"/>
    <property type="project" value="InterPro"/>
</dbReference>
<name>A0A814N925_9BILA</name>
<dbReference type="Proteomes" id="UP000681722">
    <property type="component" value="Unassembled WGS sequence"/>
</dbReference>
<dbReference type="Pfam" id="PF00102">
    <property type="entry name" value="Y_phosphatase"/>
    <property type="match status" value="1"/>
</dbReference>
<protein>
    <recommendedName>
        <fullName evidence="2">Tyrosine-protein phosphatase domain-containing protein</fullName>
    </recommendedName>
</protein>
<dbReference type="AlphaFoldDB" id="A0A814N925"/>
<comment type="caution">
    <text evidence="3">The sequence shown here is derived from an EMBL/GenBank/DDBJ whole genome shotgun (WGS) entry which is preliminary data.</text>
</comment>
<dbReference type="Gene3D" id="3.90.190.10">
    <property type="entry name" value="Protein tyrosine phosphatase superfamily"/>
    <property type="match status" value="1"/>
</dbReference>
<organism evidence="3 5">
    <name type="scientific">Didymodactylos carnosus</name>
    <dbReference type="NCBI Taxonomy" id="1234261"/>
    <lineage>
        <taxon>Eukaryota</taxon>
        <taxon>Metazoa</taxon>
        <taxon>Spiralia</taxon>
        <taxon>Gnathifera</taxon>
        <taxon>Rotifera</taxon>
        <taxon>Eurotatoria</taxon>
        <taxon>Bdelloidea</taxon>
        <taxon>Philodinida</taxon>
        <taxon>Philodinidae</taxon>
        <taxon>Didymodactylos</taxon>
    </lineage>
</organism>
<feature type="coiled-coil region" evidence="1">
    <location>
        <begin position="308"/>
        <end position="360"/>
    </location>
</feature>
<sequence>MSLWEEQEKASDNNVSPTALVPITKPQDWVIQDYQYERALEMDYVPNLDDERKSAFWKLKVIPAITRSLTQDVKARNTLIHAMASVRDLATTIQQAASIVKSTHGSQKAIEIAQTKIPEALKVLEEAIDTAKSLENSSVALFEEHAKEFLEIIGPKGADFAKQKEEIETQILLLEKRKEEVIDELASHKGKLEKYSNLVHVAQARVSGSDDALKETRIRYQKMQKLNEEAENSVKAIPDTVTQTTTTEYSPYYRRWWWWWGESRTRTTTVTQKNYYEGVIAARALRIKESQGDVKDQSAAVQTQKEDLAEVQGQFESARIKYEEALKKFPDQIKHFQDQIDIQRSKIKDLDKDCEQVETTIGLRVKMAGSYIYDPYSSDDDYNKYYKQFEFSYTDAIRHWQKLTENDKELLEAEYAVSTVSVVNLITAVLLQCKGYKSPTFLAAQGPTKRTMDDFLRMIVEKKIDIIVMLSYTYDPLVQKYSVSDA</sequence>
<dbReference type="SUPFAM" id="SSF52799">
    <property type="entry name" value="(Phosphotyrosine protein) phosphatases II"/>
    <property type="match status" value="1"/>
</dbReference>
<dbReference type="EMBL" id="CAJNOQ010005128">
    <property type="protein sequence ID" value="CAF1087277.1"/>
    <property type="molecule type" value="Genomic_DNA"/>
</dbReference>
<evidence type="ECO:0000256" key="1">
    <source>
        <dbReference type="SAM" id="Coils"/>
    </source>
</evidence>
<dbReference type="InterPro" id="IPR029021">
    <property type="entry name" value="Prot-tyrosine_phosphatase-like"/>
</dbReference>
<feature type="coiled-coil region" evidence="1">
    <location>
        <begin position="164"/>
        <end position="233"/>
    </location>
</feature>